<dbReference type="AlphaFoldDB" id="A0AA88UE09"/>
<dbReference type="FunFam" id="3.80.10.10:FF:000101">
    <property type="entry name" value="LRR receptor-like serine/threonine-protein kinase ERECTA"/>
    <property type="match status" value="1"/>
</dbReference>
<keyword evidence="3 12" id="KW-0812">Transmembrane</keyword>
<feature type="domain" description="Leucine-rich repeat-containing N-terminal plant-type" evidence="13">
    <location>
        <begin position="182"/>
        <end position="221"/>
    </location>
</feature>
<accession>A0AA88UE09</accession>
<dbReference type="InterPro" id="IPR032675">
    <property type="entry name" value="LRR_dom_sf"/>
</dbReference>
<evidence type="ECO:0000256" key="3">
    <source>
        <dbReference type="ARBA" id="ARBA00022692"/>
    </source>
</evidence>
<evidence type="ECO:0000259" key="13">
    <source>
        <dbReference type="Pfam" id="PF08263"/>
    </source>
</evidence>
<keyword evidence="11" id="KW-0325">Glycoprotein</keyword>
<keyword evidence="8 12" id="KW-1133">Transmembrane helix</keyword>
<dbReference type="InterPro" id="IPR013210">
    <property type="entry name" value="LRR_N_plant-typ"/>
</dbReference>
<protein>
    <recommendedName>
        <fullName evidence="13">Leucine-rich repeat-containing N-terminal plant-type domain-containing protein</fullName>
    </recommendedName>
</protein>
<evidence type="ECO:0000256" key="4">
    <source>
        <dbReference type="ARBA" id="ARBA00022729"/>
    </source>
</evidence>
<keyword evidence="15" id="KW-1185">Reference proteome</keyword>
<evidence type="ECO:0000313" key="15">
    <source>
        <dbReference type="Proteomes" id="UP001187471"/>
    </source>
</evidence>
<evidence type="ECO:0000256" key="10">
    <source>
        <dbReference type="ARBA" id="ARBA00023170"/>
    </source>
</evidence>
<evidence type="ECO:0000256" key="11">
    <source>
        <dbReference type="ARBA" id="ARBA00023180"/>
    </source>
</evidence>
<comment type="subcellular location">
    <subcellularLocation>
        <location evidence="1">Membrane</location>
        <topology evidence="1">Single-pass type I membrane protein</topology>
    </subcellularLocation>
</comment>
<dbReference type="GO" id="GO:0005524">
    <property type="term" value="F:ATP binding"/>
    <property type="evidence" value="ECO:0007669"/>
    <property type="project" value="UniProtKB-KW"/>
</dbReference>
<keyword evidence="5" id="KW-0677">Repeat</keyword>
<dbReference type="InterPro" id="IPR001611">
    <property type="entry name" value="Leu-rich_rpt"/>
</dbReference>
<keyword evidence="2" id="KW-0433">Leucine-rich repeat</keyword>
<feature type="transmembrane region" description="Helical" evidence="12">
    <location>
        <begin position="155"/>
        <end position="178"/>
    </location>
</feature>
<sequence length="364" mass="40950">MWKIFFLVRFLAQSQLFRTCYHRVLQQIVQGHRAYINVFEFYPTAKFVFIELAVESGEGVRRLGQCDELEDQSGSSAFMQCFPFNKCRVHSRGLEGRCNLFNFYSGYLIYHQDDEDNTDQGQRRYLNFFKLALLFLLISLLPTSQLKPGAMKKTAVVMMFVILLLLHYCLDACLAASVTNFTDESALLAFKASIISDPNIILAKNWSQGISFCSWIGVSCSSDKRVTALNLPNMGLTGTIPKEVGNLTYLTSFNISNNTFNGTLPRELGLLQRLQSINLRANKLSGSIPVEIGNLTKLEELDFGVNDFTGEIPASIFNISSLQRLSLRNNSLVGTLPADMCNNLYILGFSLFHSIGWVVKYQAV</sequence>
<reference evidence="14" key="1">
    <citation type="submission" date="2022-12" db="EMBL/GenBank/DDBJ databases">
        <title>Draft genome assemblies for two species of Escallonia (Escalloniales).</title>
        <authorList>
            <person name="Chanderbali A."/>
            <person name="Dervinis C."/>
            <person name="Anghel I."/>
            <person name="Soltis D."/>
            <person name="Soltis P."/>
            <person name="Zapata F."/>
        </authorList>
    </citation>
    <scope>NUCLEOTIDE SEQUENCE</scope>
    <source>
        <strain evidence="14">UCBG92.1500</strain>
        <tissue evidence="14">Leaf</tissue>
    </source>
</reference>
<feature type="transmembrane region" description="Helical" evidence="12">
    <location>
        <begin position="125"/>
        <end position="143"/>
    </location>
</feature>
<dbReference type="Pfam" id="PF08263">
    <property type="entry name" value="LRRNT_2"/>
    <property type="match status" value="1"/>
</dbReference>
<organism evidence="14 15">
    <name type="scientific">Escallonia rubra</name>
    <dbReference type="NCBI Taxonomy" id="112253"/>
    <lineage>
        <taxon>Eukaryota</taxon>
        <taxon>Viridiplantae</taxon>
        <taxon>Streptophyta</taxon>
        <taxon>Embryophyta</taxon>
        <taxon>Tracheophyta</taxon>
        <taxon>Spermatophyta</taxon>
        <taxon>Magnoliopsida</taxon>
        <taxon>eudicotyledons</taxon>
        <taxon>Gunneridae</taxon>
        <taxon>Pentapetalae</taxon>
        <taxon>asterids</taxon>
        <taxon>campanulids</taxon>
        <taxon>Escalloniales</taxon>
        <taxon>Escalloniaceae</taxon>
        <taxon>Escallonia</taxon>
    </lineage>
</organism>
<dbReference type="Proteomes" id="UP001187471">
    <property type="component" value="Unassembled WGS sequence"/>
</dbReference>
<evidence type="ECO:0000256" key="8">
    <source>
        <dbReference type="ARBA" id="ARBA00022989"/>
    </source>
</evidence>
<dbReference type="GO" id="GO:0016020">
    <property type="term" value="C:membrane"/>
    <property type="evidence" value="ECO:0007669"/>
    <property type="project" value="UniProtKB-SubCell"/>
</dbReference>
<keyword evidence="7" id="KW-0067">ATP-binding</keyword>
<evidence type="ECO:0000256" key="6">
    <source>
        <dbReference type="ARBA" id="ARBA00022741"/>
    </source>
</evidence>
<dbReference type="Gene3D" id="3.80.10.10">
    <property type="entry name" value="Ribonuclease Inhibitor"/>
    <property type="match status" value="2"/>
</dbReference>
<dbReference type="Pfam" id="PF00560">
    <property type="entry name" value="LRR_1"/>
    <property type="match status" value="3"/>
</dbReference>
<dbReference type="PANTHER" id="PTHR48060:SF21">
    <property type="entry name" value="L DOMAIN-LIKE PROTEIN"/>
    <property type="match status" value="1"/>
</dbReference>
<evidence type="ECO:0000256" key="5">
    <source>
        <dbReference type="ARBA" id="ARBA00022737"/>
    </source>
</evidence>
<evidence type="ECO:0000256" key="12">
    <source>
        <dbReference type="SAM" id="Phobius"/>
    </source>
</evidence>
<evidence type="ECO:0000256" key="9">
    <source>
        <dbReference type="ARBA" id="ARBA00023136"/>
    </source>
</evidence>
<evidence type="ECO:0000256" key="7">
    <source>
        <dbReference type="ARBA" id="ARBA00022840"/>
    </source>
</evidence>
<keyword evidence="4" id="KW-0732">Signal</keyword>
<dbReference type="EMBL" id="JAVXUO010001539">
    <property type="protein sequence ID" value="KAK2981359.1"/>
    <property type="molecule type" value="Genomic_DNA"/>
</dbReference>
<keyword evidence="9 12" id="KW-0472">Membrane</keyword>
<proteinExistence type="predicted"/>
<comment type="caution">
    <text evidence="14">The sequence shown here is derived from an EMBL/GenBank/DDBJ whole genome shotgun (WGS) entry which is preliminary data.</text>
</comment>
<gene>
    <name evidence="14" type="ORF">RJ640_013150</name>
</gene>
<keyword evidence="6" id="KW-0547">Nucleotide-binding</keyword>
<keyword evidence="10" id="KW-0675">Receptor</keyword>
<dbReference type="SUPFAM" id="SSF52058">
    <property type="entry name" value="L domain-like"/>
    <property type="match status" value="1"/>
</dbReference>
<dbReference type="InterPro" id="IPR053211">
    <property type="entry name" value="DNA_repair-toleration"/>
</dbReference>
<evidence type="ECO:0000313" key="14">
    <source>
        <dbReference type="EMBL" id="KAK2981359.1"/>
    </source>
</evidence>
<dbReference type="PANTHER" id="PTHR48060">
    <property type="entry name" value="DNA DAMAGE-REPAIR/TOLERATION PROTEIN DRT100"/>
    <property type="match status" value="1"/>
</dbReference>
<evidence type="ECO:0000256" key="1">
    <source>
        <dbReference type="ARBA" id="ARBA00004479"/>
    </source>
</evidence>
<name>A0AA88UE09_9ASTE</name>
<evidence type="ECO:0000256" key="2">
    <source>
        <dbReference type="ARBA" id="ARBA00022614"/>
    </source>
</evidence>